<dbReference type="Pfam" id="PF01134">
    <property type="entry name" value="GIDA"/>
    <property type="match status" value="1"/>
</dbReference>
<protein>
    <recommendedName>
        <fullName evidence="4">MnmG N-terminal domain-containing protein</fullName>
    </recommendedName>
</protein>
<comment type="caution">
    <text evidence="5">The sequence shown here is derived from an EMBL/GenBank/DDBJ whole genome shotgun (WGS) entry which is preliminary data.</text>
</comment>
<evidence type="ECO:0000256" key="2">
    <source>
        <dbReference type="ARBA" id="ARBA00022630"/>
    </source>
</evidence>
<keyword evidence="2" id="KW-0285">Flavoprotein</keyword>
<feature type="domain" description="MnmG N-terminal" evidence="4">
    <location>
        <begin position="5"/>
        <end position="101"/>
    </location>
</feature>
<organism evidence="5">
    <name type="scientific">marine sediment metagenome</name>
    <dbReference type="NCBI Taxonomy" id="412755"/>
    <lineage>
        <taxon>unclassified sequences</taxon>
        <taxon>metagenomes</taxon>
        <taxon>ecological metagenomes</taxon>
    </lineage>
</organism>
<dbReference type="Gene3D" id="3.50.50.60">
    <property type="entry name" value="FAD/NAD(P)-binding domain"/>
    <property type="match status" value="1"/>
</dbReference>
<feature type="non-terminal residue" evidence="5">
    <location>
        <position position="123"/>
    </location>
</feature>
<dbReference type="InterPro" id="IPR040131">
    <property type="entry name" value="MnmG_N"/>
</dbReference>
<reference evidence="5" key="1">
    <citation type="journal article" date="2014" name="Front. Microbiol.">
        <title>High frequency of phylogenetically diverse reductive dehalogenase-homologous genes in deep subseafloor sedimentary metagenomes.</title>
        <authorList>
            <person name="Kawai M."/>
            <person name="Futagami T."/>
            <person name="Toyoda A."/>
            <person name="Takaki Y."/>
            <person name="Nishi S."/>
            <person name="Hori S."/>
            <person name="Arai W."/>
            <person name="Tsubouchi T."/>
            <person name="Morono Y."/>
            <person name="Uchiyama I."/>
            <person name="Ito T."/>
            <person name="Fujiyama A."/>
            <person name="Inagaki F."/>
            <person name="Takami H."/>
        </authorList>
    </citation>
    <scope>NUCLEOTIDE SEQUENCE</scope>
    <source>
        <strain evidence="5">Expedition CK06-06</strain>
    </source>
</reference>
<comment type="cofactor">
    <cofactor evidence="1">
        <name>FAD</name>
        <dbReference type="ChEBI" id="CHEBI:57692"/>
    </cofactor>
</comment>
<proteinExistence type="predicted"/>
<sequence length="123" mass="13397">MKNFDIIVIGAGPGGSVAAKVASENGYSTCILEKEMLGEKGRYKACGGAAAWELIEEINYPEDKIGRVIESLELHHVDGETYSKKGKGAVVWRSTFDKFLTDMAVDSGALLKEKELMVDIEKV</sequence>
<dbReference type="SUPFAM" id="SSF51905">
    <property type="entry name" value="FAD/NAD(P)-binding domain"/>
    <property type="match status" value="1"/>
</dbReference>
<evidence type="ECO:0000256" key="1">
    <source>
        <dbReference type="ARBA" id="ARBA00001974"/>
    </source>
</evidence>
<dbReference type="InterPro" id="IPR036188">
    <property type="entry name" value="FAD/NAD-bd_sf"/>
</dbReference>
<dbReference type="EMBL" id="BARW01022145">
    <property type="protein sequence ID" value="GAI96110.1"/>
    <property type="molecule type" value="Genomic_DNA"/>
</dbReference>
<evidence type="ECO:0000259" key="4">
    <source>
        <dbReference type="Pfam" id="PF01134"/>
    </source>
</evidence>
<dbReference type="PANTHER" id="PTHR42685">
    <property type="entry name" value="GERANYLGERANYL DIPHOSPHATE REDUCTASE"/>
    <property type="match status" value="1"/>
</dbReference>
<dbReference type="AlphaFoldDB" id="X1U8D6"/>
<accession>X1U8D6</accession>
<evidence type="ECO:0000256" key="3">
    <source>
        <dbReference type="ARBA" id="ARBA00022827"/>
    </source>
</evidence>
<dbReference type="PANTHER" id="PTHR42685:SF22">
    <property type="entry name" value="CONDITIONED MEDIUM FACTOR RECEPTOR 1"/>
    <property type="match status" value="1"/>
</dbReference>
<dbReference type="InterPro" id="IPR050407">
    <property type="entry name" value="Geranylgeranyl_reductase"/>
</dbReference>
<keyword evidence="3" id="KW-0274">FAD</keyword>
<name>X1U8D6_9ZZZZ</name>
<evidence type="ECO:0000313" key="5">
    <source>
        <dbReference type="EMBL" id="GAI96110.1"/>
    </source>
</evidence>
<gene>
    <name evidence="5" type="ORF">S12H4_37051</name>
</gene>